<evidence type="ECO:0000313" key="2">
    <source>
        <dbReference type="EMBL" id="OCX76737.1"/>
    </source>
</evidence>
<dbReference type="AlphaFoldDB" id="A0A1C2I7I0"/>
<name>A0A1C2I7I0_ACITH</name>
<dbReference type="Proteomes" id="UP000094893">
    <property type="component" value="Unassembled WGS sequence"/>
</dbReference>
<dbReference type="Proteomes" id="UP000095008">
    <property type="component" value="Unassembled WGS sequence"/>
</dbReference>
<evidence type="ECO:0000313" key="4">
    <source>
        <dbReference type="Proteomes" id="UP000095008"/>
    </source>
</evidence>
<proteinExistence type="predicted"/>
<sequence length="96" mass="11099">MHEKSDRLVARDMERILICLREKPMSCLEIAFTLRLTRSRIRSLLKLLADQQRIHAPTVTVESNTEPLNNLIFLWGTKQTEPDQPESDLSEPVNLS</sequence>
<gene>
    <name evidence="1" type="ORF">A6M23_10810</name>
    <name evidence="2" type="ORF">A6P07_01785</name>
</gene>
<evidence type="ECO:0008006" key="5">
    <source>
        <dbReference type="Google" id="ProtNLM"/>
    </source>
</evidence>
<dbReference type="RefSeq" id="WP_024895029.1">
    <property type="nucleotide sequence ID" value="NZ_DAIAWO010000056.1"/>
</dbReference>
<accession>A0A1C2I7I0</accession>
<comment type="caution">
    <text evidence="1">The sequence shown here is derived from an EMBL/GenBank/DDBJ whole genome shotgun (WGS) entry which is preliminary data.</text>
</comment>
<evidence type="ECO:0000313" key="3">
    <source>
        <dbReference type="Proteomes" id="UP000094893"/>
    </source>
</evidence>
<protein>
    <recommendedName>
        <fullName evidence="5">HTH iclR-type domain-containing protein</fullName>
    </recommendedName>
</protein>
<reference evidence="1 3" key="1">
    <citation type="journal article" date="2016" name="Int. J. Mol. Sci.">
        <title>Comparative genomics of the extreme acidophile Acidithiobacillus thiooxidans reveals intraspecific divergence and niche adaptation.</title>
        <authorList>
            <person name="Zhang X."/>
            <person name="Feng X."/>
            <person name="Tao J."/>
            <person name="Ma L."/>
            <person name="Xiao Y."/>
            <person name="Liang Y."/>
            <person name="Liu X."/>
            <person name="Yin H."/>
        </authorList>
    </citation>
    <scope>NUCLEOTIDE SEQUENCE [LARGE SCALE GENOMIC DNA]</scope>
    <source>
        <strain evidence="2 3">A02</strain>
        <strain evidence="1">DXS-W</strain>
    </source>
</reference>
<organism evidence="1 4">
    <name type="scientific">Acidithiobacillus thiooxidans</name>
    <name type="common">Thiobacillus thiooxidans</name>
    <dbReference type="NCBI Taxonomy" id="930"/>
    <lineage>
        <taxon>Bacteria</taxon>
        <taxon>Pseudomonadati</taxon>
        <taxon>Pseudomonadota</taxon>
        <taxon>Acidithiobacillia</taxon>
        <taxon>Acidithiobacillales</taxon>
        <taxon>Acidithiobacillaceae</taxon>
        <taxon>Acidithiobacillus</taxon>
    </lineage>
</organism>
<dbReference type="EMBL" id="LWSA01000020">
    <property type="protein sequence ID" value="OCX76737.1"/>
    <property type="molecule type" value="Genomic_DNA"/>
</dbReference>
<keyword evidence="4" id="KW-1185">Reference proteome</keyword>
<dbReference type="EMBL" id="LWRY01000120">
    <property type="protein sequence ID" value="OCX71966.1"/>
    <property type="molecule type" value="Genomic_DNA"/>
</dbReference>
<evidence type="ECO:0000313" key="1">
    <source>
        <dbReference type="EMBL" id="OCX71966.1"/>
    </source>
</evidence>